<evidence type="ECO:0000313" key="1">
    <source>
        <dbReference type="EMBL" id="SCF33281.1"/>
    </source>
</evidence>
<name>A0A1C4ZKH3_MICEC</name>
<evidence type="ECO:0000313" key="2">
    <source>
        <dbReference type="Proteomes" id="UP000198253"/>
    </source>
</evidence>
<sequence>MCDETADLAEAEGREVLVLCAHAYLAVTTAQARRGNPGRVGGIKLVELKVGGRLVDVGQCLVIT</sequence>
<keyword evidence="2" id="KW-1185">Reference proteome</keyword>
<organism evidence="1 2">
    <name type="scientific">Micromonospora echinospora</name>
    <name type="common">Micromonospora purpurea</name>
    <dbReference type="NCBI Taxonomy" id="1877"/>
    <lineage>
        <taxon>Bacteria</taxon>
        <taxon>Bacillati</taxon>
        <taxon>Actinomycetota</taxon>
        <taxon>Actinomycetes</taxon>
        <taxon>Micromonosporales</taxon>
        <taxon>Micromonosporaceae</taxon>
        <taxon>Micromonospora</taxon>
    </lineage>
</organism>
<protein>
    <submittedName>
        <fullName evidence="1">Uncharacterized protein</fullName>
    </submittedName>
</protein>
<proteinExistence type="predicted"/>
<reference evidence="2" key="1">
    <citation type="submission" date="2016-06" db="EMBL/GenBank/DDBJ databases">
        <authorList>
            <person name="Varghese N."/>
            <person name="Submissions Spin"/>
        </authorList>
    </citation>
    <scope>NUCLEOTIDE SEQUENCE [LARGE SCALE GENOMIC DNA]</scope>
    <source>
        <strain evidence="2">DSM 43816</strain>
    </source>
</reference>
<dbReference type="Proteomes" id="UP000198253">
    <property type="component" value="Chromosome I"/>
</dbReference>
<dbReference type="EMBL" id="LT607413">
    <property type="protein sequence ID" value="SCF33281.1"/>
    <property type="molecule type" value="Genomic_DNA"/>
</dbReference>
<dbReference type="InParanoid" id="A0A1C4ZKH3"/>
<accession>A0A1C4ZKH3</accession>
<dbReference type="AlphaFoldDB" id="A0A1C4ZKH3"/>
<gene>
    <name evidence="1" type="ORF">GA0070618_5378</name>
</gene>